<reference evidence="2" key="1">
    <citation type="submission" date="2022-11" db="EMBL/GenBank/DDBJ databases">
        <authorList>
            <person name="Petersen C."/>
        </authorList>
    </citation>
    <scope>NUCLEOTIDE SEQUENCE</scope>
    <source>
        <strain evidence="2">IBT 16849</strain>
    </source>
</reference>
<evidence type="ECO:0000256" key="1">
    <source>
        <dbReference type="SAM" id="MobiDB-lite"/>
    </source>
</evidence>
<evidence type="ECO:0000313" key="2">
    <source>
        <dbReference type="EMBL" id="KAJ5210856.1"/>
    </source>
</evidence>
<dbReference type="EMBL" id="JAPQKP010000001">
    <property type="protein sequence ID" value="KAJ5210856.1"/>
    <property type="molecule type" value="Genomic_DNA"/>
</dbReference>
<keyword evidence="3" id="KW-1185">Reference proteome</keyword>
<dbReference type="Proteomes" id="UP001150879">
    <property type="component" value="Unassembled WGS sequence"/>
</dbReference>
<evidence type="ECO:0000313" key="3">
    <source>
        <dbReference type="Proteomes" id="UP001150879"/>
    </source>
</evidence>
<reference evidence="2" key="2">
    <citation type="journal article" date="2023" name="IMA Fungus">
        <title>Comparative genomic study of the Penicillium genus elucidates a diverse pangenome and 15 lateral gene transfer events.</title>
        <authorList>
            <person name="Petersen C."/>
            <person name="Sorensen T."/>
            <person name="Nielsen M.R."/>
            <person name="Sondergaard T.E."/>
            <person name="Sorensen J.L."/>
            <person name="Fitzpatrick D.A."/>
            <person name="Frisvad J.C."/>
            <person name="Nielsen K.L."/>
        </authorList>
    </citation>
    <scope>NUCLEOTIDE SEQUENCE</scope>
    <source>
        <strain evidence="2">IBT 16849</strain>
    </source>
</reference>
<dbReference type="AlphaFoldDB" id="A0A9W9N0D0"/>
<organism evidence="2 3">
    <name type="scientific">Penicillium cf. griseofulvum</name>
    <dbReference type="NCBI Taxonomy" id="2972120"/>
    <lineage>
        <taxon>Eukaryota</taxon>
        <taxon>Fungi</taxon>
        <taxon>Dikarya</taxon>
        <taxon>Ascomycota</taxon>
        <taxon>Pezizomycotina</taxon>
        <taxon>Eurotiomycetes</taxon>
        <taxon>Eurotiomycetidae</taxon>
        <taxon>Eurotiales</taxon>
        <taxon>Aspergillaceae</taxon>
        <taxon>Penicillium</taxon>
    </lineage>
</organism>
<comment type="caution">
    <text evidence="2">The sequence shown here is derived from an EMBL/GenBank/DDBJ whole genome shotgun (WGS) entry which is preliminary data.</text>
</comment>
<protein>
    <submittedName>
        <fullName evidence="2">Uncharacterized protein</fullName>
    </submittedName>
</protein>
<name>A0A9W9N0D0_9EURO</name>
<sequence length="64" mass="7390">METTLAIYTKPGGGREGNSLRGAPTEEMLQSQELNRLALVEEIHYAGKRKSDRWAEQWVFRNIR</sequence>
<feature type="region of interest" description="Disordered" evidence="1">
    <location>
        <begin position="1"/>
        <end position="22"/>
    </location>
</feature>
<accession>A0A9W9N0D0</accession>
<gene>
    <name evidence="2" type="ORF">N7472_000995</name>
</gene>
<proteinExistence type="predicted"/>